<dbReference type="EMBL" id="KN846987">
    <property type="protein sequence ID" value="KIW93239.1"/>
    <property type="molecule type" value="Genomic_DNA"/>
</dbReference>
<keyword evidence="1" id="KW-1133">Transmembrane helix</keyword>
<dbReference type="Proteomes" id="UP000053789">
    <property type="component" value="Unassembled WGS sequence"/>
</dbReference>
<feature type="transmembrane region" description="Helical" evidence="1">
    <location>
        <begin position="12"/>
        <end position="32"/>
    </location>
</feature>
<name>A0A0D2I8X5_CLAB1</name>
<dbReference type="RefSeq" id="XP_016619908.1">
    <property type="nucleotide sequence ID" value="XM_016763584.1"/>
</dbReference>
<feature type="transmembrane region" description="Helical" evidence="1">
    <location>
        <begin position="86"/>
        <end position="112"/>
    </location>
</feature>
<protein>
    <submittedName>
        <fullName evidence="2">Uncharacterized protein</fullName>
    </submittedName>
</protein>
<keyword evidence="1" id="KW-0472">Membrane</keyword>
<evidence type="ECO:0000313" key="2">
    <source>
        <dbReference type="EMBL" id="KIW93239.1"/>
    </source>
</evidence>
<keyword evidence="3" id="KW-1185">Reference proteome</keyword>
<dbReference type="AlphaFoldDB" id="A0A0D2I8X5"/>
<dbReference type="GeneID" id="27698772"/>
<feature type="transmembrane region" description="Helical" evidence="1">
    <location>
        <begin position="132"/>
        <end position="155"/>
    </location>
</feature>
<proteinExistence type="predicted"/>
<accession>A0A0D2I8X5</accession>
<keyword evidence="1" id="KW-0812">Transmembrane</keyword>
<sequence length="181" mass="20298">MGVLQQTFPLSLIYFSLVFLSGVILGSIRVPYLQPLIGARYAELFEMPIMLIIIWQAAQVTVWNLESGQRQPKGSWWKTGLRFMTSTPVLVGVLALVWLLAVELGTSVIAQVSWGTGSWWDGIVQYFTGRDVVAGPVFGMVLLAYAAMPCIAWLVQTQQDTDKLLWDFDESLAEQEDYCSR</sequence>
<gene>
    <name evidence="2" type="ORF">Z519_05844</name>
</gene>
<dbReference type="VEuPathDB" id="FungiDB:Z519_05844"/>
<organism evidence="2 3">
    <name type="scientific">Cladophialophora bantiana (strain ATCC 10958 / CBS 173.52 / CDC B-1940 / NIH 8579)</name>
    <name type="common">Xylohypha bantiana</name>
    <dbReference type="NCBI Taxonomy" id="1442370"/>
    <lineage>
        <taxon>Eukaryota</taxon>
        <taxon>Fungi</taxon>
        <taxon>Dikarya</taxon>
        <taxon>Ascomycota</taxon>
        <taxon>Pezizomycotina</taxon>
        <taxon>Eurotiomycetes</taxon>
        <taxon>Chaetothyriomycetidae</taxon>
        <taxon>Chaetothyriales</taxon>
        <taxon>Herpotrichiellaceae</taxon>
        <taxon>Cladophialophora</taxon>
    </lineage>
</organism>
<reference evidence="2" key="1">
    <citation type="submission" date="2015-01" db="EMBL/GenBank/DDBJ databases">
        <title>The Genome Sequence of Cladophialophora bantiana CBS 173.52.</title>
        <authorList>
            <consortium name="The Broad Institute Genomics Platform"/>
            <person name="Cuomo C."/>
            <person name="de Hoog S."/>
            <person name="Gorbushina A."/>
            <person name="Stielow B."/>
            <person name="Teixiera M."/>
            <person name="Abouelleil A."/>
            <person name="Chapman S.B."/>
            <person name="Priest M."/>
            <person name="Young S.K."/>
            <person name="Wortman J."/>
            <person name="Nusbaum C."/>
            <person name="Birren B."/>
        </authorList>
    </citation>
    <scope>NUCLEOTIDE SEQUENCE [LARGE SCALE GENOMIC DNA]</scope>
    <source>
        <strain evidence="2">CBS 173.52</strain>
    </source>
</reference>
<evidence type="ECO:0000256" key="1">
    <source>
        <dbReference type="SAM" id="Phobius"/>
    </source>
</evidence>
<dbReference type="OrthoDB" id="4588380at2759"/>
<dbReference type="HOGENOM" id="CLU_117273_0_0_1"/>
<evidence type="ECO:0000313" key="3">
    <source>
        <dbReference type="Proteomes" id="UP000053789"/>
    </source>
</evidence>